<name>A0A1F7WUM4_9BACT</name>
<comment type="caution">
    <text evidence="4">The sequence shown here is derived from an EMBL/GenBank/DDBJ whole genome shotgun (WGS) entry which is preliminary data.</text>
</comment>
<evidence type="ECO:0000256" key="2">
    <source>
        <dbReference type="ARBA" id="ARBA00022679"/>
    </source>
</evidence>
<reference evidence="4 5" key="1">
    <citation type="journal article" date="2016" name="Nat. Commun.">
        <title>Thousands of microbial genomes shed light on interconnected biogeochemical processes in an aquifer system.</title>
        <authorList>
            <person name="Anantharaman K."/>
            <person name="Brown C.T."/>
            <person name="Hug L.A."/>
            <person name="Sharon I."/>
            <person name="Castelle C.J."/>
            <person name="Probst A.J."/>
            <person name="Thomas B.C."/>
            <person name="Singh A."/>
            <person name="Wilkins M.J."/>
            <person name="Karaoz U."/>
            <person name="Brodie E.L."/>
            <person name="Williams K.H."/>
            <person name="Hubbard S.S."/>
            <person name="Banfield J.F."/>
        </authorList>
    </citation>
    <scope>NUCLEOTIDE SEQUENCE [LARGE SCALE GENOMIC DNA]</scope>
</reference>
<keyword evidence="3" id="KW-0677">Repeat</keyword>
<dbReference type="InterPro" id="IPR051159">
    <property type="entry name" value="Hexapeptide_acetyltransf"/>
</dbReference>
<evidence type="ECO:0000256" key="3">
    <source>
        <dbReference type="ARBA" id="ARBA00022737"/>
    </source>
</evidence>
<dbReference type="Gene3D" id="2.160.10.10">
    <property type="entry name" value="Hexapeptide repeat proteins"/>
    <property type="match status" value="1"/>
</dbReference>
<dbReference type="Pfam" id="PF14602">
    <property type="entry name" value="Hexapep_2"/>
    <property type="match status" value="1"/>
</dbReference>
<sequence length="193" mass="21038">MINKFKIILKKFINLFSARHKNCVVGYKSEIYDCARIFNGHKAPSKIRIGDYTHIRGELLLFGHGGAIQIGDYCYVGENTKIWSGASIKIGDRVLISHNCNIFDNDTHPIDHAARHEQFKAIITTGHPGVINLNDRPVVIENDVLIGANSTILKGVTIGCRSIIGAGSVVTGNIPADVVAAGNPARIIKKINE</sequence>
<protein>
    <recommendedName>
        <fullName evidence="6">Acetyltransferase</fullName>
    </recommendedName>
</protein>
<dbReference type="InterPro" id="IPR018357">
    <property type="entry name" value="Hexapep_transf_CS"/>
</dbReference>
<evidence type="ECO:0000313" key="5">
    <source>
        <dbReference type="Proteomes" id="UP000178735"/>
    </source>
</evidence>
<dbReference type="PANTHER" id="PTHR23416:SF23">
    <property type="entry name" value="ACETYLTRANSFERASE C18B11.09C-RELATED"/>
    <property type="match status" value="1"/>
</dbReference>
<dbReference type="PROSITE" id="PS00101">
    <property type="entry name" value="HEXAPEP_TRANSFERASES"/>
    <property type="match status" value="1"/>
</dbReference>
<proteinExistence type="inferred from homology"/>
<dbReference type="InterPro" id="IPR011004">
    <property type="entry name" value="Trimer_LpxA-like_sf"/>
</dbReference>
<evidence type="ECO:0000256" key="1">
    <source>
        <dbReference type="ARBA" id="ARBA00007274"/>
    </source>
</evidence>
<dbReference type="GO" id="GO:0008374">
    <property type="term" value="F:O-acyltransferase activity"/>
    <property type="evidence" value="ECO:0007669"/>
    <property type="project" value="TreeGrafter"/>
</dbReference>
<keyword evidence="2" id="KW-0808">Transferase</keyword>
<dbReference type="EMBL" id="MGFH01000063">
    <property type="protein sequence ID" value="OGM06430.1"/>
    <property type="molecule type" value="Genomic_DNA"/>
</dbReference>
<dbReference type="AlphaFoldDB" id="A0A1F7WUM4"/>
<dbReference type="Proteomes" id="UP000178735">
    <property type="component" value="Unassembled WGS sequence"/>
</dbReference>
<comment type="similarity">
    <text evidence="1">Belongs to the transferase hexapeptide repeat family.</text>
</comment>
<accession>A0A1F7WUM4</accession>
<evidence type="ECO:0000313" key="4">
    <source>
        <dbReference type="EMBL" id="OGM06430.1"/>
    </source>
</evidence>
<gene>
    <name evidence="4" type="ORF">A2008_13665</name>
</gene>
<dbReference type="GO" id="GO:0005829">
    <property type="term" value="C:cytosol"/>
    <property type="evidence" value="ECO:0007669"/>
    <property type="project" value="TreeGrafter"/>
</dbReference>
<dbReference type="InterPro" id="IPR001451">
    <property type="entry name" value="Hexapep"/>
</dbReference>
<dbReference type="CDD" id="cd04647">
    <property type="entry name" value="LbH_MAT_like"/>
    <property type="match status" value="1"/>
</dbReference>
<organism evidence="4 5">
    <name type="scientific">Candidatus Wallbacteria bacterium GWC2_49_35</name>
    <dbReference type="NCBI Taxonomy" id="1817813"/>
    <lineage>
        <taxon>Bacteria</taxon>
        <taxon>Candidatus Walliibacteriota</taxon>
    </lineage>
</organism>
<dbReference type="STRING" id="1817813.A2008_13665"/>
<dbReference type="SUPFAM" id="SSF51161">
    <property type="entry name" value="Trimeric LpxA-like enzymes"/>
    <property type="match status" value="1"/>
</dbReference>
<evidence type="ECO:0008006" key="6">
    <source>
        <dbReference type="Google" id="ProtNLM"/>
    </source>
</evidence>
<dbReference type="PANTHER" id="PTHR23416">
    <property type="entry name" value="SIALIC ACID SYNTHASE-RELATED"/>
    <property type="match status" value="1"/>
</dbReference>